<evidence type="ECO:0000259" key="2">
    <source>
        <dbReference type="Pfam" id="PF01478"/>
    </source>
</evidence>
<feature type="transmembrane region" description="Helical" evidence="1">
    <location>
        <begin position="121"/>
        <end position="145"/>
    </location>
</feature>
<keyword evidence="1" id="KW-0472">Membrane</keyword>
<keyword evidence="1" id="KW-0812">Transmembrane</keyword>
<gene>
    <name evidence="3" type="ORF">D7024_05090</name>
</gene>
<feature type="transmembrane region" description="Helical" evidence="1">
    <location>
        <begin position="92"/>
        <end position="109"/>
    </location>
</feature>
<dbReference type="Gene3D" id="1.20.120.1220">
    <property type="match status" value="1"/>
</dbReference>
<protein>
    <submittedName>
        <fullName evidence="3">Prepilin peptidase</fullName>
    </submittedName>
</protein>
<dbReference type="RefSeq" id="WP_121450814.1">
    <property type="nucleotide sequence ID" value="NZ_RBWE01000001.1"/>
</dbReference>
<dbReference type="InterPro" id="IPR000045">
    <property type="entry name" value="Prepilin_IV_endopep_pep"/>
</dbReference>
<dbReference type="Pfam" id="PF01478">
    <property type="entry name" value="Peptidase_A24"/>
    <property type="match status" value="1"/>
</dbReference>
<dbReference type="GO" id="GO:0016020">
    <property type="term" value="C:membrane"/>
    <property type="evidence" value="ECO:0007669"/>
    <property type="project" value="InterPro"/>
</dbReference>
<feature type="transmembrane region" description="Helical" evidence="1">
    <location>
        <begin position="28"/>
        <end position="47"/>
    </location>
</feature>
<evidence type="ECO:0000313" key="3">
    <source>
        <dbReference type="EMBL" id="RKO66378.1"/>
    </source>
</evidence>
<organism evidence="3 4">
    <name type="scientific">Desulfofundulus salinus</name>
    <dbReference type="NCBI Taxonomy" id="2419843"/>
    <lineage>
        <taxon>Bacteria</taxon>
        <taxon>Bacillati</taxon>
        <taxon>Bacillota</taxon>
        <taxon>Clostridia</taxon>
        <taxon>Eubacteriales</taxon>
        <taxon>Peptococcaceae</taxon>
        <taxon>Desulfofundulus</taxon>
    </lineage>
</organism>
<dbReference type="EMBL" id="RBWE01000001">
    <property type="protein sequence ID" value="RKO66378.1"/>
    <property type="molecule type" value="Genomic_DNA"/>
</dbReference>
<keyword evidence="4" id="KW-1185">Reference proteome</keyword>
<dbReference type="Proteomes" id="UP000271256">
    <property type="component" value="Unassembled WGS sequence"/>
</dbReference>
<sequence length="152" mass="16082">MSIEFPVIIAAIVALAAAYTDARWEMTIPNWLTYPTALGGVLLDLWLGRYDYLIGALVVFVAMFLCWIFGWIGGGDMKLAPGLALFLGPLPVLYGVALASAIFAIWGGFKAWRGTGRPAAFLMVLVGRMPGGAVPLAVLMGPLAVGLKVLGV</sequence>
<comment type="caution">
    <text evidence="3">The sequence shown here is derived from an EMBL/GenBank/DDBJ whole genome shotgun (WGS) entry which is preliminary data.</text>
</comment>
<evidence type="ECO:0000256" key="1">
    <source>
        <dbReference type="SAM" id="Phobius"/>
    </source>
</evidence>
<dbReference type="AlphaFoldDB" id="A0A494WST9"/>
<evidence type="ECO:0000313" key="4">
    <source>
        <dbReference type="Proteomes" id="UP000271256"/>
    </source>
</evidence>
<dbReference type="GO" id="GO:0004190">
    <property type="term" value="F:aspartic-type endopeptidase activity"/>
    <property type="evidence" value="ECO:0007669"/>
    <property type="project" value="InterPro"/>
</dbReference>
<feature type="transmembrane region" description="Helical" evidence="1">
    <location>
        <begin position="52"/>
        <end position="72"/>
    </location>
</feature>
<name>A0A494WST9_9FIRM</name>
<accession>A0A494WST9</accession>
<proteinExistence type="predicted"/>
<reference evidence="3 4" key="1">
    <citation type="submission" date="2018-10" db="EMBL/GenBank/DDBJ databases">
        <authorList>
            <person name="Grouzdev D.S."/>
            <person name="Krutkina M.S."/>
            <person name="Tourova T.P."/>
            <person name="Nazina T.N."/>
        </authorList>
    </citation>
    <scope>NUCLEOTIDE SEQUENCE [LARGE SCALE GENOMIC DNA]</scope>
    <source>
        <strain evidence="3 4">435</strain>
    </source>
</reference>
<feature type="domain" description="Prepilin type IV endopeptidase peptidase" evidence="2">
    <location>
        <begin position="8"/>
        <end position="107"/>
    </location>
</feature>
<keyword evidence="1" id="KW-1133">Transmembrane helix</keyword>
<dbReference type="OrthoDB" id="5508079at2"/>